<reference evidence="2 3" key="1">
    <citation type="submission" date="2018-06" db="EMBL/GenBank/DDBJ databases">
        <title>Genome of strain Polynucleobacter sp. FUKU-NW-11.</title>
        <authorList>
            <person name="Hahn M.W."/>
        </authorList>
    </citation>
    <scope>NUCLEOTIDE SEQUENCE [LARGE SCALE GENOMIC DNA]</scope>
    <source>
        <strain evidence="3">FUKU-NW11</strain>
    </source>
</reference>
<keyword evidence="1" id="KW-0812">Transmembrane</keyword>
<keyword evidence="3" id="KW-1185">Reference proteome</keyword>
<protein>
    <submittedName>
        <fullName evidence="2">Uncharacterized protein</fullName>
    </submittedName>
</protein>
<keyword evidence="1" id="KW-1133">Transmembrane helix</keyword>
<accession>A0ABX9FD39</accession>
<proteinExistence type="predicted"/>
<feature type="transmembrane region" description="Helical" evidence="1">
    <location>
        <begin position="51"/>
        <end position="72"/>
    </location>
</feature>
<dbReference type="Proteomes" id="UP000251072">
    <property type="component" value="Unassembled WGS sequence"/>
</dbReference>
<dbReference type="EMBL" id="QMCH01000003">
    <property type="protein sequence ID" value="RAZ42239.1"/>
    <property type="molecule type" value="Genomic_DNA"/>
</dbReference>
<gene>
    <name evidence="2" type="ORF">DP176_06685</name>
</gene>
<name>A0ABX9FD39_9BURK</name>
<evidence type="ECO:0000313" key="2">
    <source>
        <dbReference type="EMBL" id="RAZ42239.1"/>
    </source>
</evidence>
<dbReference type="RefSeq" id="WP_112238155.1">
    <property type="nucleotide sequence ID" value="NZ_QMCH01000003.1"/>
</dbReference>
<keyword evidence="1" id="KW-0472">Membrane</keyword>
<evidence type="ECO:0000313" key="3">
    <source>
        <dbReference type="Proteomes" id="UP000251072"/>
    </source>
</evidence>
<sequence length="143" mass="14152">MALEEPVPPDVTALDGLVLAVLAKEVVDDVEDLLVPLEVVVELLVEELAEVVLLLAVFKAAVFAAAAAAAVFAAAAAAAVFAAAAAAAALAAACCWASKAAAEAFWAAVSVTANALEPIAPMKATSNAADINEIGLMIAPSAN</sequence>
<comment type="caution">
    <text evidence="2">The sequence shown here is derived from an EMBL/GenBank/DDBJ whole genome shotgun (WGS) entry which is preliminary data.</text>
</comment>
<evidence type="ECO:0000256" key="1">
    <source>
        <dbReference type="SAM" id="Phobius"/>
    </source>
</evidence>
<organism evidence="2 3">
    <name type="scientific">Polynucleobacter paneuropaeus</name>
    <dbReference type="NCBI Taxonomy" id="2527775"/>
    <lineage>
        <taxon>Bacteria</taxon>
        <taxon>Pseudomonadati</taxon>
        <taxon>Pseudomonadota</taxon>
        <taxon>Betaproteobacteria</taxon>
        <taxon>Burkholderiales</taxon>
        <taxon>Burkholderiaceae</taxon>
        <taxon>Polynucleobacter</taxon>
    </lineage>
</organism>